<dbReference type="PROSITE" id="PS50949">
    <property type="entry name" value="HTH_GNTR"/>
    <property type="match status" value="1"/>
</dbReference>
<dbReference type="InterPro" id="IPR036390">
    <property type="entry name" value="WH_DNA-bd_sf"/>
</dbReference>
<keyword evidence="1" id="KW-0805">Transcription regulation</keyword>
<protein>
    <submittedName>
        <fullName evidence="5">GntR family transcriptional regulator</fullName>
    </submittedName>
</protein>
<feature type="domain" description="HTH gntR-type" evidence="4">
    <location>
        <begin position="40"/>
        <end position="107"/>
    </location>
</feature>
<keyword evidence="3" id="KW-0804">Transcription</keyword>
<organism evidence="5 6">
    <name type="scientific">Mesorhizobium huakuii</name>
    <dbReference type="NCBI Taxonomy" id="28104"/>
    <lineage>
        <taxon>Bacteria</taxon>
        <taxon>Pseudomonadati</taxon>
        <taxon>Pseudomonadota</taxon>
        <taxon>Alphaproteobacteria</taxon>
        <taxon>Hyphomicrobiales</taxon>
        <taxon>Phyllobacteriaceae</taxon>
        <taxon>Mesorhizobium</taxon>
    </lineage>
</organism>
<accession>A0A7G6T476</accession>
<dbReference type="Pfam" id="PF07729">
    <property type="entry name" value="FCD"/>
    <property type="match status" value="1"/>
</dbReference>
<dbReference type="GO" id="GO:0003700">
    <property type="term" value="F:DNA-binding transcription factor activity"/>
    <property type="evidence" value="ECO:0007669"/>
    <property type="project" value="InterPro"/>
</dbReference>
<reference evidence="6" key="1">
    <citation type="journal article" date="2020" name="Mol. Plant Microbe">
        <title>Rhizobial microsymbionts of the narrowly endemic Oxytropis species growing in Kamchatka are characterized by significant genetic diversity and possess a set of genes that are associated with T3SS and T6SS secretion systems and can affect the development of symbiosis.</title>
        <authorList>
            <person name="Safronova V."/>
            <person name="Guro P."/>
            <person name="Sazanova A."/>
            <person name="Kuznetsova I."/>
            <person name="Belimov A."/>
            <person name="Yakubov V."/>
            <person name="Chirak E."/>
            <person name="Afonin A."/>
            <person name="Gogolev Y."/>
            <person name="Andronov E."/>
            <person name="Tikhonovich I."/>
        </authorList>
    </citation>
    <scope>NUCLEOTIDE SEQUENCE [LARGE SCALE GENOMIC DNA]</scope>
    <source>
        <strain evidence="6">583</strain>
        <plasmid evidence="6">p_2</plasmid>
    </source>
</reference>
<dbReference type="InterPro" id="IPR000524">
    <property type="entry name" value="Tscrpt_reg_HTH_GntR"/>
</dbReference>
<evidence type="ECO:0000256" key="3">
    <source>
        <dbReference type="ARBA" id="ARBA00023163"/>
    </source>
</evidence>
<dbReference type="Gene3D" id="1.20.120.530">
    <property type="entry name" value="GntR ligand-binding domain-like"/>
    <property type="match status" value="1"/>
</dbReference>
<evidence type="ECO:0000256" key="1">
    <source>
        <dbReference type="ARBA" id="ARBA00023015"/>
    </source>
</evidence>
<dbReference type="AlphaFoldDB" id="A0A7G6T476"/>
<dbReference type="SMART" id="SM00895">
    <property type="entry name" value="FCD"/>
    <property type="match status" value="1"/>
</dbReference>
<dbReference type="PANTHER" id="PTHR43537:SF39">
    <property type="entry name" value="HTH-TYPE TRANSCRIPTIONAL REGULATOR MCBR"/>
    <property type="match status" value="1"/>
</dbReference>
<sequence length="263" mass="29539">MFTEAFEAPIPDVIPSIWRSCQMATKTLKYQIPPLNASPSSAIEHVYAELKNALMSGEFSPGQPMRLGELAVAFGTSHMPIRESLNRLSGIDILERAPRQSARVPIITAKGLRDLLEVRLLNERQAIIWGAKKSTGKSLNYIREINVKMDQLNLGKNAEVKKYLKLNQLFHFAVYNLSQNKVLMNTIETHWLHAGPILSLRRKEPNFVPGHHNHREIIDQLEKGNGLAAADALERNIIEAHEQIFAILDKSDLKDRAGNRVGA</sequence>
<evidence type="ECO:0000259" key="4">
    <source>
        <dbReference type="PROSITE" id="PS50949"/>
    </source>
</evidence>
<evidence type="ECO:0000256" key="2">
    <source>
        <dbReference type="ARBA" id="ARBA00023125"/>
    </source>
</evidence>
<dbReference type="Gene3D" id="1.10.10.10">
    <property type="entry name" value="Winged helix-like DNA-binding domain superfamily/Winged helix DNA-binding domain"/>
    <property type="match status" value="1"/>
</dbReference>
<name>A0A7G6T476_9HYPH</name>
<evidence type="ECO:0000313" key="5">
    <source>
        <dbReference type="EMBL" id="QND61558.1"/>
    </source>
</evidence>
<dbReference type="SUPFAM" id="SSF46785">
    <property type="entry name" value="Winged helix' DNA-binding domain"/>
    <property type="match status" value="1"/>
</dbReference>
<evidence type="ECO:0000313" key="6">
    <source>
        <dbReference type="Proteomes" id="UP000515465"/>
    </source>
</evidence>
<gene>
    <name evidence="5" type="ORF">HB778_35115</name>
</gene>
<dbReference type="Pfam" id="PF00392">
    <property type="entry name" value="GntR"/>
    <property type="match status" value="1"/>
</dbReference>
<dbReference type="EMBL" id="CP050297">
    <property type="protein sequence ID" value="QND61558.1"/>
    <property type="molecule type" value="Genomic_DNA"/>
</dbReference>
<dbReference type="InterPro" id="IPR008920">
    <property type="entry name" value="TF_FadR/GntR_C"/>
</dbReference>
<dbReference type="SMART" id="SM00345">
    <property type="entry name" value="HTH_GNTR"/>
    <property type="match status" value="1"/>
</dbReference>
<proteinExistence type="predicted"/>
<dbReference type="InterPro" id="IPR036388">
    <property type="entry name" value="WH-like_DNA-bd_sf"/>
</dbReference>
<dbReference type="Proteomes" id="UP000515465">
    <property type="component" value="Plasmid p_2"/>
</dbReference>
<dbReference type="GO" id="GO:0003677">
    <property type="term" value="F:DNA binding"/>
    <property type="evidence" value="ECO:0007669"/>
    <property type="project" value="UniProtKB-KW"/>
</dbReference>
<geneLocation type="plasmid" evidence="5 6">
    <name>p_2</name>
</geneLocation>
<keyword evidence="2" id="KW-0238">DNA-binding</keyword>
<dbReference type="InterPro" id="IPR011711">
    <property type="entry name" value="GntR_C"/>
</dbReference>
<dbReference type="SUPFAM" id="SSF48008">
    <property type="entry name" value="GntR ligand-binding domain-like"/>
    <property type="match status" value="1"/>
</dbReference>
<dbReference type="PANTHER" id="PTHR43537">
    <property type="entry name" value="TRANSCRIPTIONAL REGULATOR, GNTR FAMILY"/>
    <property type="match status" value="1"/>
</dbReference>
<keyword evidence="5" id="KW-0614">Plasmid</keyword>